<evidence type="ECO:0000259" key="19">
    <source>
        <dbReference type="PROSITE" id="PS50271"/>
    </source>
</evidence>
<feature type="binding site" evidence="13">
    <location>
        <position position="198"/>
    </location>
    <ligand>
        <name>Zn(2+)</name>
        <dbReference type="ChEBI" id="CHEBI:29105"/>
    </ligand>
</feature>
<keyword evidence="3 11" id="KW-0645">Protease</keyword>
<gene>
    <name evidence="20" type="primary">TBLA0E02570</name>
    <name evidence="20" type="ORF">TBLA_0E02570</name>
</gene>
<comment type="similarity">
    <text evidence="2 11 15">Belongs to the peptidase C19 family.</text>
</comment>
<accession>I2H4L1</accession>
<dbReference type="GeneID" id="14496386"/>
<dbReference type="PANTHER" id="PTHR24006:SF664">
    <property type="entry name" value="UBIQUITIN CARBOXYL-TERMINAL HYDROLASE"/>
    <property type="match status" value="1"/>
</dbReference>
<evidence type="ECO:0000313" key="21">
    <source>
        <dbReference type="Proteomes" id="UP000002866"/>
    </source>
</evidence>
<dbReference type="Pfam" id="PF00627">
    <property type="entry name" value="UBA"/>
    <property type="match status" value="1"/>
</dbReference>
<evidence type="ECO:0000256" key="1">
    <source>
        <dbReference type="ARBA" id="ARBA00000707"/>
    </source>
</evidence>
<feature type="active site" description="Proton acceptor" evidence="12">
    <location>
        <position position="738"/>
    </location>
</feature>
<dbReference type="CDD" id="cd14296">
    <property type="entry name" value="UBA1_scUBP14_like"/>
    <property type="match status" value="1"/>
</dbReference>
<name>I2H4L1_HENB6</name>
<evidence type="ECO:0000256" key="14">
    <source>
        <dbReference type="PROSITE-ProRule" id="PRU00502"/>
    </source>
</evidence>
<dbReference type="Pfam" id="PF02148">
    <property type="entry name" value="zf-UBP"/>
    <property type="match status" value="1"/>
</dbReference>
<dbReference type="InterPro" id="IPR028889">
    <property type="entry name" value="USP"/>
</dbReference>
<dbReference type="CDD" id="cd14298">
    <property type="entry name" value="UBA2_scUBP14_like"/>
    <property type="match status" value="1"/>
</dbReference>
<dbReference type="PROSITE" id="PS00973">
    <property type="entry name" value="USP_2"/>
    <property type="match status" value="1"/>
</dbReference>
<dbReference type="RefSeq" id="XP_004180832.1">
    <property type="nucleotide sequence ID" value="XM_004180784.1"/>
</dbReference>
<dbReference type="SMART" id="SM00165">
    <property type="entry name" value="UBA"/>
    <property type="match status" value="2"/>
</dbReference>
<dbReference type="InterPro" id="IPR038765">
    <property type="entry name" value="Papain-like_cys_pep_sf"/>
</dbReference>
<dbReference type="Gene3D" id="3.90.70.10">
    <property type="entry name" value="Cysteine proteinases"/>
    <property type="match status" value="1"/>
</dbReference>
<protein>
    <recommendedName>
        <fullName evidence="11 15">Ubiquitin carboxyl-terminal hydrolase</fullName>
        <ecNumber evidence="11 15">3.4.19.12</ecNumber>
    </recommendedName>
</protein>
<dbReference type="InterPro" id="IPR016652">
    <property type="entry name" value="Ubiquitinyl_hydrolase"/>
</dbReference>
<keyword evidence="6 14" id="KW-0863">Zinc-finger</keyword>
<dbReference type="InterPro" id="IPR033864">
    <property type="entry name" value="UBA2_scUBP14-like"/>
</dbReference>
<dbReference type="PANTHER" id="PTHR24006">
    <property type="entry name" value="UBIQUITIN CARBOXYL-TERMINAL HYDROLASE"/>
    <property type="match status" value="1"/>
</dbReference>
<dbReference type="InterPro" id="IPR001394">
    <property type="entry name" value="Peptidase_C19_UCH"/>
</dbReference>
<dbReference type="InterPro" id="IPR018200">
    <property type="entry name" value="USP_CS"/>
</dbReference>
<evidence type="ECO:0000256" key="6">
    <source>
        <dbReference type="ARBA" id="ARBA00022771"/>
    </source>
</evidence>
<dbReference type="FunFam" id="3.30.40.10:FF:000396">
    <property type="entry name" value="Ubiquitin carboxyl-terminal hydrolase"/>
    <property type="match status" value="1"/>
</dbReference>
<dbReference type="OrthoDB" id="361536at2759"/>
<evidence type="ECO:0000256" key="10">
    <source>
        <dbReference type="ARBA" id="ARBA00022833"/>
    </source>
</evidence>
<keyword evidence="4 11" id="KW-0479">Metal-binding</keyword>
<feature type="binding site" evidence="13">
    <location>
        <position position="195"/>
    </location>
    <ligand>
        <name>Zn(2+)</name>
        <dbReference type="ChEBI" id="CHEBI:29105"/>
    </ligand>
</feature>
<dbReference type="SUPFAM" id="SSF54001">
    <property type="entry name" value="Cysteine proteinases"/>
    <property type="match status" value="1"/>
</dbReference>
<evidence type="ECO:0000256" key="15">
    <source>
        <dbReference type="RuleBase" id="RU366025"/>
    </source>
</evidence>
<dbReference type="Proteomes" id="UP000002866">
    <property type="component" value="Chromosome 5"/>
</dbReference>
<keyword evidence="10 11" id="KW-0862">Zinc</keyword>
<feature type="binding site" evidence="13">
    <location>
        <position position="215"/>
    </location>
    <ligand>
        <name>Zn(2+)</name>
        <dbReference type="ChEBI" id="CHEBI:29105"/>
    </ligand>
</feature>
<keyword evidence="5" id="KW-0677">Repeat</keyword>
<evidence type="ECO:0000256" key="8">
    <source>
        <dbReference type="ARBA" id="ARBA00022801"/>
    </source>
</evidence>
<evidence type="ECO:0000256" key="5">
    <source>
        <dbReference type="ARBA" id="ARBA00022737"/>
    </source>
</evidence>
<dbReference type="SMART" id="SM00290">
    <property type="entry name" value="ZnF_UBP"/>
    <property type="match status" value="1"/>
</dbReference>
<dbReference type="InterPro" id="IPR015940">
    <property type="entry name" value="UBA"/>
</dbReference>
<feature type="region of interest" description="Disordered" evidence="16">
    <location>
        <begin position="694"/>
        <end position="713"/>
    </location>
</feature>
<evidence type="ECO:0000256" key="3">
    <source>
        <dbReference type="ARBA" id="ARBA00022670"/>
    </source>
</evidence>
<dbReference type="GO" id="GO:0045721">
    <property type="term" value="P:negative regulation of gluconeogenesis"/>
    <property type="evidence" value="ECO:0007669"/>
    <property type="project" value="EnsemblFungi"/>
</dbReference>
<dbReference type="CDD" id="cd02658">
    <property type="entry name" value="Peptidase_C19B"/>
    <property type="match status" value="1"/>
</dbReference>
<feature type="domain" description="UBA" evidence="17">
    <location>
        <begin position="588"/>
        <end position="629"/>
    </location>
</feature>
<feature type="domain" description="UBA" evidence="17">
    <location>
        <begin position="651"/>
        <end position="691"/>
    </location>
</feature>
<dbReference type="HOGENOM" id="CLU_009884_1_0_1"/>
<feature type="active site" description="Nucleophile" evidence="12">
    <location>
        <position position="335"/>
    </location>
</feature>
<dbReference type="GO" id="GO:0005829">
    <property type="term" value="C:cytosol"/>
    <property type="evidence" value="ECO:0007669"/>
    <property type="project" value="TreeGrafter"/>
</dbReference>
<reference evidence="20 21" key="1">
    <citation type="journal article" date="2011" name="Proc. Natl. Acad. Sci. U.S.A.">
        <title>Evolutionary erosion of yeast sex chromosomes by mating-type switching accidents.</title>
        <authorList>
            <person name="Gordon J.L."/>
            <person name="Armisen D."/>
            <person name="Proux-Wera E."/>
            <person name="Oheigeartaigh S.S."/>
            <person name="Byrne K.P."/>
            <person name="Wolfe K.H."/>
        </authorList>
    </citation>
    <scope>NUCLEOTIDE SEQUENCE [LARGE SCALE GENOMIC DNA]</scope>
    <source>
        <strain evidence="21">ATCC 34711 / CBS 6284 / DSM 70876 / NBRC 10599 / NRRL Y-10934 / UCD 77-7</strain>
    </source>
</reference>
<evidence type="ECO:0000313" key="20">
    <source>
        <dbReference type="EMBL" id="CCH61313.1"/>
    </source>
</evidence>
<dbReference type="PROSITE" id="PS50030">
    <property type="entry name" value="UBA"/>
    <property type="match status" value="2"/>
</dbReference>
<keyword evidence="7 11" id="KW-0833">Ubl conjugation pathway</keyword>
<sequence length="785" mass="88663">MTEILASVSIPSVISKEECIYCYETPINDCHQHEITDSMHKLNICFRCWQPTCERHVSLHKDVTKNSCDSSHTTFFTIAKVKKVTDPKKTSDDSNNKKLKLQIVDKTEDELFDTLWQITKWASNEESFKVVMASYDGSTIPPFVQEKVDLILKAKSQHLVDQTNSWQLEINTCKHIKEIQNNISTTSSNINLHKCKSCDLKENLWLCLHCGNVGCGREQVGIEGNSHALRHYEDSKSHPVAVKLGSLSDKSSDIYCYECDDDVKFDNLSTFKKVLSQYGINLDNVAASEKTLVELQVEQNMNWNFQMVDSEGKELKSLKAGDDFGVGLINLGNSCYLNSILQCFYNGGIPNWSVEELGTEFPLSVVYPSNNLKCQLLKLTNAMKIESDLYPNGIKPTAFKKCIGGSHNEFSSNRQQDAMEFLTYMIDVLDNKIFNTANNPNDTMRFIMEDKIQCQKCKGVKYMTEPCEAIQLPLIENTEPQDLLERIHSYFQGTSIEFNCPKCKEVTLATKTPSFKTLPDTLIISPIRIKLVNWTPVKTNNILTIPGLDNSVAETDLLDMSQYISGGYNPELETLLDDAGSDSESEFKPNEMLASQMMEMGFTLNAVSRSLYATDNCDLEAATNWLFQHIEDPDINDEFIPPKASGSAKNDIDPNSLNSMLSMGLDPKLCRKALILNSGDVNRSVEWVFNNMDDDGELPKEEPTTKNNNKDNYGNLNHVPYKLTAVVCHKGQSAHSGHYVAFIRKIVDGKLSWVLYNDEKIVIADSLKEVQKNGYIFFYSRTSDW</sequence>
<dbReference type="STRING" id="1071380.I2H4L1"/>
<keyword evidence="9 11" id="KW-0788">Thiol protease</keyword>
<evidence type="ECO:0000256" key="7">
    <source>
        <dbReference type="ARBA" id="ARBA00022786"/>
    </source>
</evidence>
<dbReference type="SUPFAM" id="SSF57850">
    <property type="entry name" value="RING/U-box"/>
    <property type="match status" value="1"/>
</dbReference>
<keyword evidence="21" id="KW-1185">Reference proteome</keyword>
<dbReference type="AlphaFoldDB" id="I2H4L1"/>
<dbReference type="InterPro" id="IPR009060">
    <property type="entry name" value="UBA-like_sf"/>
</dbReference>
<evidence type="ECO:0000256" key="16">
    <source>
        <dbReference type="SAM" id="MobiDB-lite"/>
    </source>
</evidence>
<comment type="catalytic activity">
    <reaction evidence="1 11 15">
        <text>Thiol-dependent hydrolysis of ester, thioester, amide, peptide and isopeptide bonds formed by the C-terminal Gly of ubiquitin (a 76-residue protein attached to proteins as an intracellular targeting signal).</text>
        <dbReference type="EC" id="3.4.19.12"/>
    </reaction>
</comment>
<evidence type="ECO:0000256" key="2">
    <source>
        <dbReference type="ARBA" id="ARBA00009085"/>
    </source>
</evidence>
<dbReference type="Gene3D" id="1.10.8.10">
    <property type="entry name" value="DNA helicase RuvA subunit, C-terminal domain"/>
    <property type="match status" value="2"/>
</dbReference>
<keyword evidence="8 11" id="KW-0378">Hydrolase</keyword>
<dbReference type="OMA" id="FVPCEHT"/>
<feature type="domain" description="USP" evidence="18">
    <location>
        <begin position="326"/>
        <end position="782"/>
    </location>
</feature>
<dbReference type="GO" id="GO:0005634">
    <property type="term" value="C:nucleus"/>
    <property type="evidence" value="ECO:0007669"/>
    <property type="project" value="TreeGrafter"/>
</dbReference>
<evidence type="ECO:0000256" key="11">
    <source>
        <dbReference type="PIRNR" id="PIRNR016308"/>
    </source>
</evidence>
<evidence type="ECO:0000259" key="18">
    <source>
        <dbReference type="PROSITE" id="PS50235"/>
    </source>
</evidence>
<dbReference type="PROSITE" id="PS50235">
    <property type="entry name" value="USP_3"/>
    <property type="match status" value="1"/>
</dbReference>
<dbReference type="GO" id="GO:0043161">
    <property type="term" value="P:proteasome-mediated ubiquitin-dependent protein catabolic process"/>
    <property type="evidence" value="ECO:0007669"/>
    <property type="project" value="EnsemblFungi"/>
</dbReference>
<dbReference type="PROSITE" id="PS50271">
    <property type="entry name" value="ZF_UBP"/>
    <property type="match status" value="1"/>
</dbReference>
<dbReference type="EMBL" id="HE806320">
    <property type="protein sequence ID" value="CCH61313.1"/>
    <property type="molecule type" value="Genomic_DNA"/>
</dbReference>
<proteinExistence type="inferred from homology"/>
<evidence type="ECO:0000256" key="9">
    <source>
        <dbReference type="ARBA" id="ARBA00022807"/>
    </source>
</evidence>
<feature type="domain" description="UBP-type" evidence="19">
    <location>
        <begin position="171"/>
        <end position="282"/>
    </location>
</feature>
<organism evidence="20 21">
    <name type="scientific">Henningerozyma blattae (strain ATCC 34711 / CBS 6284 / DSM 70876 / NBRC 10599 / NRRL Y-10934 / UCD 77-7)</name>
    <name type="common">Yeast</name>
    <name type="synonym">Tetrapisispora blattae</name>
    <dbReference type="NCBI Taxonomy" id="1071380"/>
    <lineage>
        <taxon>Eukaryota</taxon>
        <taxon>Fungi</taxon>
        <taxon>Dikarya</taxon>
        <taxon>Ascomycota</taxon>
        <taxon>Saccharomycotina</taxon>
        <taxon>Saccharomycetes</taxon>
        <taxon>Saccharomycetales</taxon>
        <taxon>Saccharomycetaceae</taxon>
        <taxon>Henningerozyma</taxon>
    </lineage>
</organism>
<feature type="binding site" evidence="13">
    <location>
        <position position="227"/>
    </location>
    <ligand>
        <name>Zn(2+)</name>
        <dbReference type="ChEBI" id="CHEBI:29105"/>
    </ligand>
</feature>
<dbReference type="eggNOG" id="KOG0944">
    <property type="taxonomic scope" value="Eukaryota"/>
</dbReference>
<evidence type="ECO:0000259" key="17">
    <source>
        <dbReference type="PROSITE" id="PS50030"/>
    </source>
</evidence>
<dbReference type="GO" id="GO:0016579">
    <property type="term" value="P:protein deubiquitination"/>
    <property type="evidence" value="ECO:0007669"/>
    <property type="project" value="InterPro"/>
</dbReference>
<evidence type="ECO:0000256" key="12">
    <source>
        <dbReference type="PIRSR" id="PIRSR016308-1"/>
    </source>
</evidence>
<dbReference type="Pfam" id="PF00443">
    <property type="entry name" value="UCH"/>
    <property type="match status" value="1"/>
</dbReference>
<dbReference type="InterPro" id="IPR001607">
    <property type="entry name" value="Znf_UBP"/>
</dbReference>
<evidence type="ECO:0000256" key="13">
    <source>
        <dbReference type="PIRSR" id="PIRSR016308-3"/>
    </source>
</evidence>
<dbReference type="MEROPS" id="C19.083"/>
<dbReference type="GO" id="GO:0004843">
    <property type="term" value="F:cysteine-type deubiquitinase activity"/>
    <property type="evidence" value="ECO:0007669"/>
    <property type="project" value="UniProtKB-UniRule"/>
</dbReference>
<dbReference type="Gene3D" id="3.30.40.10">
    <property type="entry name" value="Zinc/RING finger domain, C3HC4 (zinc finger)"/>
    <property type="match status" value="2"/>
</dbReference>
<dbReference type="InterPro" id="IPR050164">
    <property type="entry name" value="Peptidase_C19"/>
</dbReference>
<dbReference type="SUPFAM" id="SSF46934">
    <property type="entry name" value="UBA-like"/>
    <property type="match status" value="1"/>
</dbReference>
<dbReference type="FunCoup" id="I2H4L1">
    <property type="interactions" value="1015"/>
</dbReference>
<dbReference type="PROSITE" id="PS00972">
    <property type="entry name" value="USP_1"/>
    <property type="match status" value="1"/>
</dbReference>
<dbReference type="InterPro" id="IPR013083">
    <property type="entry name" value="Znf_RING/FYVE/PHD"/>
</dbReference>
<dbReference type="EC" id="3.4.19.12" evidence="11 15"/>
<dbReference type="GO" id="GO:0008270">
    <property type="term" value="F:zinc ion binding"/>
    <property type="evidence" value="ECO:0007669"/>
    <property type="project" value="UniProtKB-UniRule"/>
</dbReference>
<dbReference type="FunFam" id="1.10.8.10:FF:000086">
    <property type="entry name" value="Ubiquitin carboxyl-terminal hydrolase"/>
    <property type="match status" value="1"/>
</dbReference>
<dbReference type="InParanoid" id="I2H4L1"/>
<dbReference type="KEGG" id="tbl:TBLA_0E02570"/>
<evidence type="ECO:0000256" key="4">
    <source>
        <dbReference type="ARBA" id="ARBA00022723"/>
    </source>
</evidence>
<dbReference type="PIRSF" id="PIRSF016308">
    <property type="entry name" value="UBP"/>
    <property type="match status" value="1"/>
</dbReference>